<dbReference type="AlphaFoldDB" id="A0A150WI75"/>
<keyword evidence="1" id="KW-0732">Signal</keyword>
<evidence type="ECO:0000313" key="2">
    <source>
        <dbReference type="EMBL" id="KYG63314.1"/>
    </source>
</evidence>
<reference evidence="2 3" key="1">
    <citation type="submission" date="2016-03" db="EMBL/GenBank/DDBJ databases">
        <authorList>
            <person name="Ploux O."/>
        </authorList>
    </citation>
    <scope>NUCLEOTIDE SEQUENCE [LARGE SCALE GENOMIC DNA]</scope>
    <source>
        <strain evidence="2 3">BER2</strain>
    </source>
</reference>
<sequence>MKSLAFFLVLASALSASGAVFSPSSVEVKFSYSTEFTTTDTSDAVTLSDLHAQHLFGYMQSPTMVGFYGIDANTPGIGAPKFPLAYEVLKNRKSAGVRTIAYKVEGVMLVNKNMAKKILETGSWKITLPSDLDNFYEEKCTDEHYTSFGDFWYFYDPFREGCEFLRQAPMAKTVNIKIAALKNASSDTDAALEKLRGDNGNGDLFEITTINGYADSAKDPDDEGRTAFEDMNQWLRQSGFNEKIVARYQNRPIHQFTKNLKKADGSEIQVRITRLLAETAVASKNVTFAKFFKHAVENADVVIYAGHSGLGGNLDIGSLEEKAGGFEFNPRKHQIFFFDGCSSYSYYLTMFEEQKSKGKIDILTNGLSSYFGYETPVHKVLFKHLFRVNTTPTWGEILKDMEKPLEGMTFMLNVGSL</sequence>
<evidence type="ECO:0000256" key="1">
    <source>
        <dbReference type="SAM" id="SignalP"/>
    </source>
</evidence>
<feature type="chain" id="PRO_5007573089" evidence="1">
    <location>
        <begin position="19"/>
        <end position="417"/>
    </location>
</feature>
<protein>
    <submittedName>
        <fullName evidence="2">Uncharacterized protein</fullName>
    </submittedName>
</protein>
<proteinExistence type="predicted"/>
<name>A0A150WI75_BDEBC</name>
<comment type="caution">
    <text evidence="2">The sequence shown here is derived from an EMBL/GenBank/DDBJ whole genome shotgun (WGS) entry which is preliminary data.</text>
</comment>
<accession>A0A150WI75</accession>
<organism evidence="2 3">
    <name type="scientific">Bdellovibrio bacteriovorus</name>
    <dbReference type="NCBI Taxonomy" id="959"/>
    <lineage>
        <taxon>Bacteria</taxon>
        <taxon>Pseudomonadati</taxon>
        <taxon>Bdellovibrionota</taxon>
        <taxon>Bdellovibrionia</taxon>
        <taxon>Bdellovibrionales</taxon>
        <taxon>Pseudobdellovibrionaceae</taxon>
        <taxon>Bdellovibrio</taxon>
    </lineage>
</organism>
<feature type="signal peptide" evidence="1">
    <location>
        <begin position="1"/>
        <end position="18"/>
    </location>
</feature>
<dbReference type="OrthoDB" id="5288683at2"/>
<dbReference type="Proteomes" id="UP000075391">
    <property type="component" value="Unassembled WGS sequence"/>
</dbReference>
<dbReference type="EMBL" id="LUKF01000014">
    <property type="protein sequence ID" value="KYG63314.1"/>
    <property type="molecule type" value="Genomic_DNA"/>
</dbReference>
<gene>
    <name evidence="2" type="ORF">AZI85_04590</name>
</gene>
<evidence type="ECO:0000313" key="3">
    <source>
        <dbReference type="Proteomes" id="UP000075391"/>
    </source>
</evidence>
<dbReference type="RefSeq" id="WP_063243677.1">
    <property type="nucleotide sequence ID" value="NZ_LUKF01000014.1"/>
</dbReference>